<evidence type="ECO:0000313" key="3">
    <source>
        <dbReference type="EMBL" id="PQJ29670.1"/>
    </source>
</evidence>
<organism evidence="3 4">
    <name type="scientific">Rubritalea profundi</name>
    <dbReference type="NCBI Taxonomy" id="1658618"/>
    <lineage>
        <taxon>Bacteria</taxon>
        <taxon>Pseudomonadati</taxon>
        <taxon>Verrucomicrobiota</taxon>
        <taxon>Verrucomicrobiia</taxon>
        <taxon>Verrucomicrobiales</taxon>
        <taxon>Rubritaleaceae</taxon>
        <taxon>Rubritalea</taxon>
    </lineage>
</organism>
<evidence type="ECO:0000313" key="4">
    <source>
        <dbReference type="Proteomes" id="UP000239907"/>
    </source>
</evidence>
<gene>
    <name evidence="3" type="ORF">BSZ32_15010</name>
</gene>
<sequence>MIRHLGGFKFKDETTPEQIRYCFSELRAMVGQLPGLLKIEHGPHKSDEGLDEGLEHVFCMTFDSFESRDAYLPHPIHMERVELFGLYLERAIVLDFEPTPECTAAL</sequence>
<dbReference type="InterPro" id="IPR044662">
    <property type="entry name" value="HS1/DABB1-like"/>
</dbReference>
<comment type="subunit">
    <text evidence="1">Homodimer.</text>
</comment>
<feature type="domain" description="Stress-response A/B barrel" evidence="2">
    <location>
        <begin position="2"/>
        <end position="96"/>
    </location>
</feature>
<dbReference type="Pfam" id="PF07876">
    <property type="entry name" value="Dabb"/>
    <property type="match status" value="1"/>
</dbReference>
<keyword evidence="4" id="KW-1185">Reference proteome</keyword>
<reference evidence="3 4" key="1">
    <citation type="submission" date="2016-12" db="EMBL/GenBank/DDBJ databases">
        <title>Study of bacterial adaptation to deep sea.</title>
        <authorList>
            <person name="Song J."/>
            <person name="Yoshizawa S."/>
            <person name="Kogure K."/>
        </authorList>
    </citation>
    <scope>NUCLEOTIDE SEQUENCE [LARGE SCALE GENOMIC DNA]</scope>
    <source>
        <strain evidence="3 4">SAORIC-165</strain>
    </source>
</reference>
<comment type="caution">
    <text evidence="3">The sequence shown here is derived from an EMBL/GenBank/DDBJ whole genome shotgun (WGS) entry which is preliminary data.</text>
</comment>
<dbReference type="PROSITE" id="PS51502">
    <property type="entry name" value="S_R_A_B_BARREL"/>
    <property type="match status" value="1"/>
</dbReference>
<accession>A0A2S7U519</accession>
<dbReference type="InterPro" id="IPR011008">
    <property type="entry name" value="Dimeric_a/b-barrel"/>
</dbReference>
<dbReference type="Proteomes" id="UP000239907">
    <property type="component" value="Unassembled WGS sequence"/>
</dbReference>
<evidence type="ECO:0000259" key="2">
    <source>
        <dbReference type="PROSITE" id="PS51502"/>
    </source>
</evidence>
<dbReference type="SMART" id="SM00886">
    <property type="entry name" value="Dabb"/>
    <property type="match status" value="1"/>
</dbReference>
<dbReference type="AlphaFoldDB" id="A0A2S7U519"/>
<dbReference type="SUPFAM" id="SSF54909">
    <property type="entry name" value="Dimeric alpha+beta barrel"/>
    <property type="match status" value="1"/>
</dbReference>
<dbReference type="OrthoDB" id="9816070at2"/>
<dbReference type="RefSeq" id="WP_105044178.1">
    <property type="nucleotide sequence ID" value="NZ_MQWA01000001.1"/>
</dbReference>
<protein>
    <recommendedName>
        <fullName evidence="2">Stress-response A/B barrel domain-containing protein</fullName>
    </recommendedName>
</protein>
<proteinExistence type="predicted"/>
<dbReference type="EMBL" id="MQWA01000001">
    <property type="protein sequence ID" value="PQJ29670.1"/>
    <property type="molecule type" value="Genomic_DNA"/>
</dbReference>
<dbReference type="PANTHER" id="PTHR33178">
    <property type="match status" value="1"/>
</dbReference>
<dbReference type="Gene3D" id="3.30.70.100">
    <property type="match status" value="1"/>
</dbReference>
<dbReference type="PANTHER" id="PTHR33178:SF10">
    <property type="entry name" value="STRESS-RESPONSE A_B BARREL DOMAIN-CONTAINING PROTEIN"/>
    <property type="match status" value="1"/>
</dbReference>
<name>A0A2S7U519_9BACT</name>
<dbReference type="InterPro" id="IPR013097">
    <property type="entry name" value="Dabb"/>
</dbReference>
<evidence type="ECO:0000256" key="1">
    <source>
        <dbReference type="ARBA" id="ARBA00011738"/>
    </source>
</evidence>